<evidence type="ECO:0000256" key="4">
    <source>
        <dbReference type="ARBA" id="ARBA00022679"/>
    </source>
</evidence>
<dbReference type="InterPro" id="IPR003594">
    <property type="entry name" value="HATPase_dom"/>
</dbReference>
<evidence type="ECO:0000259" key="8">
    <source>
        <dbReference type="PROSITE" id="PS50110"/>
    </source>
</evidence>
<evidence type="ECO:0000256" key="3">
    <source>
        <dbReference type="ARBA" id="ARBA00022553"/>
    </source>
</evidence>
<protein>
    <recommendedName>
        <fullName evidence="2">histidine kinase</fullName>
        <ecNumber evidence="2">2.7.13.3</ecNumber>
    </recommendedName>
</protein>
<feature type="modified residue" description="4-aspartylphosphate" evidence="6">
    <location>
        <position position="782"/>
    </location>
</feature>
<keyword evidence="12" id="KW-1185">Reference proteome</keyword>
<evidence type="ECO:0000259" key="9">
    <source>
        <dbReference type="PROSITE" id="PS50112"/>
    </source>
</evidence>
<keyword evidence="5" id="KW-0418">Kinase</keyword>
<evidence type="ECO:0000256" key="2">
    <source>
        <dbReference type="ARBA" id="ARBA00012438"/>
    </source>
</evidence>
<dbReference type="Gene3D" id="3.30.565.10">
    <property type="entry name" value="Histidine kinase-like ATPase, C-terminal domain"/>
    <property type="match status" value="1"/>
</dbReference>
<evidence type="ECO:0000313" key="11">
    <source>
        <dbReference type="EMBL" id="WBA43839.1"/>
    </source>
</evidence>
<evidence type="ECO:0000259" key="10">
    <source>
        <dbReference type="PROSITE" id="PS50113"/>
    </source>
</evidence>
<dbReference type="Gene3D" id="1.10.287.130">
    <property type="match status" value="1"/>
</dbReference>
<dbReference type="PROSITE" id="PS50112">
    <property type="entry name" value="PAS"/>
    <property type="match status" value="1"/>
</dbReference>
<dbReference type="SMART" id="SM00388">
    <property type="entry name" value="HisKA"/>
    <property type="match status" value="1"/>
</dbReference>
<dbReference type="InterPro" id="IPR036890">
    <property type="entry name" value="HATPase_C_sf"/>
</dbReference>
<dbReference type="GO" id="GO:0005524">
    <property type="term" value="F:ATP binding"/>
    <property type="evidence" value="ECO:0007669"/>
    <property type="project" value="UniProtKB-KW"/>
</dbReference>
<dbReference type="EMBL" id="CP114767">
    <property type="protein sequence ID" value="WBA43839.1"/>
    <property type="molecule type" value="Genomic_DNA"/>
</dbReference>
<dbReference type="SMART" id="SM00091">
    <property type="entry name" value="PAS"/>
    <property type="match status" value="2"/>
</dbReference>
<proteinExistence type="predicted"/>
<evidence type="ECO:0000256" key="5">
    <source>
        <dbReference type="ARBA" id="ARBA00022777"/>
    </source>
</evidence>
<dbReference type="Pfam" id="PF00512">
    <property type="entry name" value="HisKA"/>
    <property type="match status" value="1"/>
</dbReference>
<dbReference type="RefSeq" id="WP_269561878.1">
    <property type="nucleotide sequence ID" value="NZ_CP114767.1"/>
</dbReference>
<dbReference type="PROSITE" id="PS50109">
    <property type="entry name" value="HIS_KIN"/>
    <property type="match status" value="1"/>
</dbReference>
<dbReference type="InterPro" id="IPR003661">
    <property type="entry name" value="HisK_dim/P_dom"/>
</dbReference>
<dbReference type="InterPro" id="IPR013656">
    <property type="entry name" value="PAS_4"/>
</dbReference>
<dbReference type="NCBIfam" id="TIGR00229">
    <property type="entry name" value="sensory_box"/>
    <property type="match status" value="1"/>
</dbReference>
<feature type="domain" description="Histidine kinase" evidence="7">
    <location>
        <begin position="487"/>
        <end position="711"/>
    </location>
</feature>
<dbReference type="InterPro" id="IPR004358">
    <property type="entry name" value="Sig_transdc_His_kin-like_C"/>
</dbReference>
<dbReference type="CDD" id="cd00130">
    <property type="entry name" value="PAS"/>
    <property type="match status" value="1"/>
</dbReference>
<comment type="catalytic activity">
    <reaction evidence="1">
        <text>ATP + protein L-histidine = ADP + protein N-phospho-L-histidine.</text>
        <dbReference type="EC" id="2.7.13.3"/>
    </reaction>
</comment>
<evidence type="ECO:0000259" key="7">
    <source>
        <dbReference type="PROSITE" id="PS50109"/>
    </source>
</evidence>
<dbReference type="Gene3D" id="3.30.450.20">
    <property type="entry name" value="PAS domain"/>
    <property type="match status" value="2"/>
</dbReference>
<dbReference type="CDD" id="cd16922">
    <property type="entry name" value="HATPase_EvgS-ArcB-TorS-like"/>
    <property type="match status" value="1"/>
</dbReference>
<dbReference type="InterPro" id="IPR001789">
    <property type="entry name" value="Sig_transdc_resp-reg_receiver"/>
</dbReference>
<reference evidence="11 12" key="1">
    <citation type="submission" date="2022-12" db="EMBL/GenBank/DDBJ databases">
        <title>Hymenobacter canadensis sp. nov. isolated from lake water of the Cambridge Bay, Canada.</title>
        <authorList>
            <person name="Kim W.H."/>
            <person name="Lee Y.M."/>
        </authorList>
    </citation>
    <scope>NUCLEOTIDE SEQUENCE [LARGE SCALE GENOMIC DNA]</scope>
    <source>
        <strain evidence="11 12">PAMC 29467</strain>
    </source>
</reference>
<name>A0ABY7LW63_9BACT</name>
<dbReference type="PROSITE" id="PS50113">
    <property type="entry name" value="PAC"/>
    <property type="match status" value="1"/>
</dbReference>
<organism evidence="11 12">
    <name type="scientific">Hymenobacter canadensis</name>
    <dbReference type="NCBI Taxonomy" id="2999067"/>
    <lineage>
        <taxon>Bacteria</taxon>
        <taxon>Pseudomonadati</taxon>
        <taxon>Bacteroidota</taxon>
        <taxon>Cytophagia</taxon>
        <taxon>Cytophagales</taxon>
        <taxon>Hymenobacteraceae</taxon>
        <taxon>Hymenobacter</taxon>
    </lineage>
</organism>
<dbReference type="InterPro" id="IPR000700">
    <property type="entry name" value="PAS-assoc_C"/>
</dbReference>
<sequence length="853" mass="93766">MAGLPAGVLLLAAAGTVELSTARFWHLLGLPDESGRWQGQPGHHLRARLQPLLVQESAAALLPWLVGAAAPPPPASRLHLQDGTVLACHAAPSQGGWLLSLHDVSQEHHRLTELEAIAAIAEHSPQPIVHIGPGRWPLYANAAARALGTSLPRAERARIQRQLRLRATAQVDVGSMPLEVTLEQRVFNVAKVTRPEEGGVSLYFSDITEREAVRRQLAEQQQFTEQVLEAIPCAVFVVDESHQVIFQNRAMQELIQSSPFGEGQQTKTPEQTACEVADYHATNDLVRSTGQDVVREEPFTLADGVTHCYYAVKRPLRRPDGEVHILSVSLDITALKQAQQTLQRNEKQYRDLMHYTQALICTYDMQGNVLTINPALAQLLGRPAEDLLGQPVAQHLPFNDRAAFADWMTRLNSGAATKGVLRLQLPGSEEMRHLLYHNVAVLEPDQPPYVISHSHDITDRIQAEREMEMARLAAEKAVRARENFLANMSHEIRTPMNGVLGVANLLARTALTPQQQEYLATIRTSGQHLLAVLNDVLDMAKITSGKLELDESAFNVCESVGQALQPLMLQGQEKGIVFVARPLRESCPLPWVCGDAHRINQIMLNLVSNAIKFTPRGGTITVEGNLVNETATELELCFSVADTGIGMRPEVLSRIFESFTQAYSDTARRFGGTGLGLSISRALVERMGGRLQVESHEGQGSIFAFTLCLPKAAPVAEPAEPEDFDTGILQGVRVLLVEDNDINRYVARGTMQQWGVLVTEADNGAAALELFGQQEFDIVLMDIQMPGMSGLEATAHIRQHPHVHRAAIPVLALTANAFRADHEQYLAAGLDACLAKPFDEAELYGYLRTLLRR</sequence>
<gene>
    <name evidence="11" type="ORF">O3303_05830</name>
</gene>
<feature type="domain" description="PAC" evidence="10">
    <location>
        <begin position="287"/>
        <end position="344"/>
    </location>
</feature>
<dbReference type="InterPro" id="IPR000014">
    <property type="entry name" value="PAS"/>
</dbReference>
<dbReference type="PANTHER" id="PTHR43047">
    <property type="entry name" value="TWO-COMPONENT HISTIDINE PROTEIN KINASE"/>
    <property type="match status" value="1"/>
</dbReference>
<dbReference type="Proteomes" id="UP001211005">
    <property type="component" value="Chromosome"/>
</dbReference>
<dbReference type="SMART" id="SM00387">
    <property type="entry name" value="HATPase_c"/>
    <property type="match status" value="1"/>
</dbReference>
<dbReference type="Gene3D" id="3.40.50.2300">
    <property type="match status" value="1"/>
</dbReference>
<dbReference type="SUPFAM" id="SSF55874">
    <property type="entry name" value="ATPase domain of HSP90 chaperone/DNA topoisomerase II/histidine kinase"/>
    <property type="match status" value="1"/>
</dbReference>
<dbReference type="SMART" id="SM00448">
    <property type="entry name" value="REC"/>
    <property type="match status" value="1"/>
</dbReference>
<evidence type="ECO:0000256" key="6">
    <source>
        <dbReference type="PROSITE-ProRule" id="PRU00169"/>
    </source>
</evidence>
<dbReference type="SUPFAM" id="SSF52172">
    <property type="entry name" value="CheY-like"/>
    <property type="match status" value="1"/>
</dbReference>
<dbReference type="Pfam" id="PF00072">
    <property type="entry name" value="Response_reg"/>
    <property type="match status" value="1"/>
</dbReference>
<keyword evidence="11" id="KW-0547">Nucleotide-binding</keyword>
<dbReference type="SUPFAM" id="SSF47384">
    <property type="entry name" value="Homodimeric domain of signal transducing histidine kinase"/>
    <property type="match status" value="1"/>
</dbReference>
<feature type="domain" description="Response regulatory" evidence="8">
    <location>
        <begin position="733"/>
        <end position="851"/>
    </location>
</feature>
<dbReference type="CDD" id="cd00082">
    <property type="entry name" value="HisKA"/>
    <property type="match status" value="1"/>
</dbReference>
<dbReference type="Pfam" id="PF02518">
    <property type="entry name" value="HATPase_c"/>
    <property type="match status" value="1"/>
</dbReference>
<dbReference type="InterPro" id="IPR011006">
    <property type="entry name" value="CheY-like_superfamily"/>
</dbReference>
<dbReference type="InterPro" id="IPR036097">
    <property type="entry name" value="HisK_dim/P_sf"/>
</dbReference>
<dbReference type="SUPFAM" id="SSF55785">
    <property type="entry name" value="PYP-like sensor domain (PAS domain)"/>
    <property type="match status" value="2"/>
</dbReference>
<keyword evidence="4" id="KW-0808">Transferase</keyword>
<keyword evidence="3 6" id="KW-0597">Phosphoprotein</keyword>
<dbReference type="Pfam" id="PF08448">
    <property type="entry name" value="PAS_4"/>
    <property type="match status" value="2"/>
</dbReference>
<dbReference type="InterPro" id="IPR035965">
    <property type="entry name" value="PAS-like_dom_sf"/>
</dbReference>
<dbReference type="InterPro" id="IPR005467">
    <property type="entry name" value="His_kinase_dom"/>
</dbReference>
<dbReference type="CDD" id="cd17546">
    <property type="entry name" value="REC_hyHK_CKI1_RcsC-like"/>
    <property type="match status" value="1"/>
</dbReference>
<dbReference type="EC" id="2.7.13.3" evidence="2"/>
<evidence type="ECO:0000256" key="1">
    <source>
        <dbReference type="ARBA" id="ARBA00000085"/>
    </source>
</evidence>
<evidence type="ECO:0000313" key="12">
    <source>
        <dbReference type="Proteomes" id="UP001211005"/>
    </source>
</evidence>
<accession>A0ABY7LW63</accession>
<feature type="domain" description="PAS" evidence="9">
    <location>
        <begin position="345"/>
        <end position="390"/>
    </location>
</feature>
<dbReference type="PROSITE" id="PS50110">
    <property type="entry name" value="RESPONSE_REGULATORY"/>
    <property type="match status" value="1"/>
</dbReference>
<dbReference type="PRINTS" id="PR00344">
    <property type="entry name" value="BCTRLSENSOR"/>
</dbReference>
<keyword evidence="11" id="KW-0067">ATP-binding</keyword>